<accession>A0A1H7BS50</accession>
<protein>
    <submittedName>
        <fullName evidence="1">Uncharacterized protein</fullName>
    </submittedName>
</protein>
<evidence type="ECO:0000313" key="2">
    <source>
        <dbReference type="Proteomes" id="UP000199403"/>
    </source>
</evidence>
<sequence length="115" mass="13400">MMGYGAGNKFLLHCHHLIFESGLQAKNEWISLWELTHFLNAFHPAPKTITFEGRIVMAIYFENISRWKFTRKQTLFPYIDLDKGSDTKPNPAFFVLAVFKTSTNFYPENPIQVVQ</sequence>
<dbReference type="Proteomes" id="UP000199403">
    <property type="component" value="Unassembled WGS sequence"/>
</dbReference>
<dbReference type="STRING" id="1416801.SAMN05192553_11363"/>
<organism evidence="1 2">
    <name type="scientific">Cyclobacterium xiamenense</name>
    <dbReference type="NCBI Taxonomy" id="1297121"/>
    <lineage>
        <taxon>Bacteria</taxon>
        <taxon>Pseudomonadati</taxon>
        <taxon>Bacteroidota</taxon>
        <taxon>Cytophagia</taxon>
        <taxon>Cytophagales</taxon>
        <taxon>Cyclobacteriaceae</taxon>
        <taxon>Cyclobacterium</taxon>
    </lineage>
</organism>
<gene>
    <name evidence="1" type="ORF">SAMN05192553_11363</name>
</gene>
<dbReference type="AlphaFoldDB" id="A0A1H7BS50"/>
<evidence type="ECO:0000313" key="1">
    <source>
        <dbReference type="EMBL" id="SEJ79147.1"/>
    </source>
</evidence>
<reference evidence="2" key="1">
    <citation type="submission" date="2016-10" db="EMBL/GenBank/DDBJ databases">
        <authorList>
            <person name="Varghese N."/>
            <person name="Submissions S."/>
        </authorList>
    </citation>
    <scope>NUCLEOTIDE SEQUENCE [LARGE SCALE GENOMIC DNA]</scope>
    <source>
        <strain evidence="2">IBRC-M 10761</strain>
    </source>
</reference>
<keyword evidence="2" id="KW-1185">Reference proteome</keyword>
<name>A0A1H7BS50_9BACT</name>
<dbReference type="EMBL" id="FNZH01000013">
    <property type="protein sequence ID" value="SEJ79147.1"/>
    <property type="molecule type" value="Genomic_DNA"/>
</dbReference>
<proteinExistence type="predicted"/>